<protein>
    <submittedName>
        <fullName evidence="3">PTS sugar transporter subunit IIB</fullName>
    </submittedName>
</protein>
<dbReference type="CDD" id="cd05563">
    <property type="entry name" value="PTS_IIB_ascorbate"/>
    <property type="match status" value="1"/>
</dbReference>
<proteinExistence type="predicted"/>
<dbReference type="Gene3D" id="3.40.50.2300">
    <property type="match status" value="1"/>
</dbReference>
<sequence>MRKIIVACNSGLGTSLMIRINLEALLKELGVSAEVEHTDVTSMYAHGADIIIGSSVIIDGLDAGHGVEAIGLDDILDRQYLKRKLLDSPAFRQWLPAERREDIT</sequence>
<reference evidence="3" key="1">
    <citation type="submission" date="2022-06" db="EMBL/GenBank/DDBJ databases">
        <authorList>
            <person name="Dietemann V."/>
            <person name="Ory F."/>
            <person name="Dainat B."/>
            <person name="Oberhansli S."/>
        </authorList>
    </citation>
    <scope>NUCLEOTIDE SEQUENCE</scope>
    <source>
        <strain evidence="3">Ena-SAMPLE-TAB-26-04-2022-14:26:32:270-5432</strain>
    </source>
</reference>
<dbReference type="InterPro" id="IPR036095">
    <property type="entry name" value="PTS_EIIB-like_sf"/>
</dbReference>
<comment type="caution">
    <text evidence="3">The sequence shown here is derived from an EMBL/GenBank/DDBJ whole genome shotgun (WGS) entry which is preliminary data.</text>
</comment>
<gene>
    <name evidence="3" type="ORF">WJ0W_001890</name>
</gene>
<dbReference type="Proteomes" id="UP001154322">
    <property type="component" value="Unassembled WGS sequence"/>
</dbReference>
<evidence type="ECO:0000259" key="2">
    <source>
        <dbReference type="PROSITE" id="PS51099"/>
    </source>
</evidence>
<dbReference type="RefSeq" id="WP_213426619.1">
    <property type="nucleotide sequence ID" value="NZ_AP031286.1"/>
</dbReference>
<keyword evidence="4" id="KW-1185">Reference proteome</keyword>
<dbReference type="InterPro" id="IPR013011">
    <property type="entry name" value="PTS_EIIB_2"/>
</dbReference>
<evidence type="ECO:0000313" key="4">
    <source>
        <dbReference type="Proteomes" id="UP001154322"/>
    </source>
</evidence>
<keyword evidence="3" id="KW-0813">Transport</keyword>
<dbReference type="EMBL" id="CALYLO010000002">
    <property type="protein sequence ID" value="CAH8244660.1"/>
    <property type="molecule type" value="Genomic_DNA"/>
</dbReference>
<accession>A0ABM9FZD5</accession>
<evidence type="ECO:0000256" key="1">
    <source>
        <dbReference type="ARBA" id="ARBA00022679"/>
    </source>
</evidence>
<evidence type="ECO:0000313" key="3">
    <source>
        <dbReference type="EMBL" id="CAH8244660.1"/>
    </source>
</evidence>
<dbReference type="SUPFAM" id="SSF52794">
    <property type="entry name" value="PTS system IIB component-like"/>
    <property type="match status" value="1"/>
</dbReference>
<keyword evidence="3" id="KW-0762">Sugar transport</keyword>
<keyword evidence="1" id="KW-0808">Transferase</keyword>
<organism evidence="3 4">
    <name type="scientific">Paenibacillus melissococcoides</name>
    <dbReference type="NCBI Taxonomy" id="2912268"/>
    <lineage>
        <taxon>Bacteria</taxon>
        <taxon>Bacillati</taxon>
        <taxon>Bacillota</taxon>
        <taxon>Bacilli</taxon>
        <taxon>Bacillales</taxon>
        <taxon>Paenibacillaceae</taxon>
        <taxon>Paenibacillus</taxon>
    </lineage>
</organism>
<feature type="domain" description="PTS EIIB type-2" evidence="2">
    <location>
        <begin position="2"/>
        <end position="93"/>
    </location>
</feature>
<dbReference type="PROSITE" id="PS51099">
    <property type="entry name" value="PTS_EIIB_TYPE_2"/>
    <property type="match status" value="1"/>
</dbReference>
<dbReference type="InterPro" id="IPR003501">
    <property type="entry name" value="PTS_EIIB_2/3"/>
</dbReference>
<name>A0ABM9FZD5_9BACL</name>
<dbReference type="Pfam" id="PF02302">
    <property type="entry name" value="PTS_IIB"/>
    <property type="match status" value="1"/>
</dbReference>